<evidence type="ECO:0000256" key="5">
    <source>
        <dbReference type="ARBA" id="ARBA00023136"/>
    </source>
</evidence>
<keyword evidence="2" id="KW-1003">Cell membrane</keyword>
<keyword evidence="3 6" id="KW-0812">Transmembrane</keyword>
<dbReference type="PANTHER" id="PTHR30086">
    <property type="entry name" value="ARGININE EXPORTER PROTEIN ARGO"/>
    <property type="match status" value="1"/>
</dbReference>
<evidence type="ECO:0000256" key="4">
    <source>
        <dbReference type="ARBA" id="ARBA00022989"/>
    </source>
</evidence>
<feature type="transmembrane region" description="Helical" evidence="6">
    <location>
        <begin position="182"/>
        <end position="206"/>
    </location>
</feature>
<dbReference type="Pfam" id="PF01810">
    <property type="entry name" value="LysE"/>
    <property type="match status" value="1"/>
</dbReference>
<evidence type="ECO:0000313" key="8">
    <source>
        <dbReference type="Proteomes" id="UP000596857"/>
    </source>
</evidence>
<evidence type="ECO:0000256" key="6">
    <source>
        <dbReference type="SAM" id="Phobius"/>
    </source>
</evidence>
<keyword evidence="4 6" id="KW-1133">Transmembrane helix</keyword>
<feature type="transmembrane region" description="Helical" evidence="6">
    <location>
        <begin position="146"/>
        <end position="170"/>
    </location>
</feature>
<keyword evidence="8" id="KW-1185">Reference proteome</keyword>
<comment type="caution">
    <text evidence="7">The sequence shown here is derived from an EMBL/GenBank/DDBJ whole genome shotgun (WGS) entry which is preliminary data.</text>
</comment>
<feature type="transmembrane region" description="Helical" evidence="6">
    <location>
        <begin position="72"/>
        <end position="89"/>
    </location>
</feature>
<feature type="transmembrane region" description="Helical" evidence="6">
    <location>
        <begin position="42"/>
        <end position="65"/>
    </location>
</feature>
<evidence type="ECO:0000256" key="1">
    <source>
        <dbReference type="ARBA" id="ARBA00004651"/>
    </source>
</evidence>
<organism evidence="7 8">
    <name type="scientific">Paenibacillus phytohabitans</name>
    <dbReference type="NCBI Taxonomy" id="2654978"/>
    <lineage>
        <taxon>Bacteria</taxon>
        <taxon>Bacillati</taxon>
        <taxon>Bacillota</taxon>
        <taxon>Bacilli</taxon>
        <taxon>Bacillales</taxon>
        <taxon>Paenibacillaceae</taxon>
        <taxon>Paenibacillus</taxon>
    </lineage>
</organism>
<dbReference type="RefSeq" id="WP_171718484.1">
    <property type="nucleotide sequence ID" value="NZ_WHOB01000059.1"/>
</dbReference>
<dbReference type="PANTHER" id="PTHR30086:SF20">
    <property type="entry name" value="ARGININE EXPORTER PROTEIN ARGO-RELATED"/>
    <property type="match status" value="1"/>
</dbReference>
<dbReference type="EMBL" id="WHOB01000059">
    <property type="protein sequence ID" value="NOU80933.1"/>
    <property type="molecule type" value="Genomic_DNA"/>
</dbReference>
<sequence length="210" mass="22109">MNTWLALLSGLSFGFIIAAPVGPMSLLCMNRTLKSGFTAGLATGAGIALADAFYALVTVASFRFVNDFTTTYALPLRLLGSLFLGYLGLKALWTAPAKGDPVTTAVRSGIIYSLSSACLLTLANPATLLSFMALAASLGQAISASLFLPAGIALGSFAWWLLLSGLISLIRGRLSGSFSQFLSLGTAIILVLFSLYGSFTVLSTYWRQRL</sequence>
<evidence type="ECO:0000313" key="7">
    <source>
        <dbReference type="EMBL" id="NOU80933.1"/>
    </source>
</evidence>
<reference evidence="7 8" key="1">
    <citation type="submission" date="2019-10" db="EMBL/GenBank/DDBJ databases">
        <title>Description of Paenibacillus terricola sp. nov.</title>
        <authorList>
            <person name="Carlier A."/>
            <person name="Qi S."/>
        </authorList>
    </citation>
    <scope>NUCLEOTIDE SEQUENCE [LARGE SCALE GENOMIC DNA]</scope>
    <source>
        <strain evidence="7 8">LMG 31459</strain>
    </source>
</reference>
<name>A0ABX1YM64_9BACL</name>
<feature type="transmembrane region" description="Helical" evidence="6">
    <location>
        <begin position="109"/>
        <end position="134"/>
    </location>
</feature>
<comment type="subcellular location">
    <subcellularLocation>
        <location evidence="1">Cell membrane</location>
        <topology evidence="1">Multi-pass membrane protein</topology>
    </subcellularLocation>
</comment>
<evidence type="ECO:0000256" key="2">
    <source>
        <dbReference type="ARBA" id="ARBA00022475"/>
    </source>
</evidence>
<dbReference type="Proteomes" id="UP000596857">
    <property type="component" value="Unassembled WGS sequence"/>
</dbReference>
<protein>
    <submittedName>
        <fullName evidence="7">LysE family translocator</fullName>
    </submittedName>
</protein>
<gene>
    <name evidence="7" type="ORF">GC101_18905</name>
</gene>
<evidence type="ECO:0000256" key="3">
    <source>
        <dbReference type="ARBA" id="ARBA00022692"/>
    </source>
</evidence>
<dbReference type="InterPro" id="IPR001123">
    <property type="entry name" value="LeuE-type"/>
</dbReference>
<accession>A0ABX1YM64</accession>
<proteinExistence type="predicted"/>
<keyword evidence="5 6" id="KW-0472">Membrane</keyword>